<dbReference type="OrthoDB" id="3681559at2"/>
<dbReference type="RefSeq" id="WP_113985257.1">
    <property type="nucleotide sequence ID" value="NZ_QMEY01000023.1"/>
</dbReference>
<accession>A0A366LQ54</accession>
<evidence type="ECO:0000313" key="2">
    <source>
        <dbReference type="EMBL" id="RBQ15454.1"/>
    </source>
</evidence>
<evidence type="ECO:0000313" key="3">
    <source>
        <dbReference type="Proteomes" id="UP000253303"/>
    </source>
</evidence>
<dbReference type="InterPro" id="IPR037401">
    <property type="entry name" value="SnoaL-like"/>
</dbReference>
<dbReference type="Pfam" id="PF12680">
    <property type="entry name" value="SnoaL_2"/>
    <property type="match status" value="1"/>
</dbReference>
<gene>
    <name evidence="2" type="ORF">DP939_35805</name>
</gene>
<reference evidence="2 3" key="1">
    <citation type="submission" date="2018-06" db="EMBL/GenBank/DDBJ databases">
        <title>Sphaerisporangium craniellae sp. nov., isolated from a marine sponge in the South China Sea.</title>
        <authorList>
            <person name="Li L."/>
        </authorList>
    </citation>
    <scope>NUCLEOTIDE SEQUENCE [LARGE SCALE GENOMIC DNA]</scope>
    <source>
        <strain evidence="2 3">LHW63015</strain>
    </source>
</reference>
<feature type="domain" description="SnoaL-like" evidence="1">
    <location>
        <begin position="18"/>
        <end position="128"/>
    </location>
</feature>
<dbReference type="Gene3D" id="3.10.450.50">
    <property type="match status" value="1"/>
</dbReference>
<proteinExistence type="predicted"/>
<dbReference type="SUPFAM" id="SSF54427">
    <property type="entry name" value="NTF2-like"/>
    <property type="match status" value="1"/>
</dbReference>
<dbReference type="InterPro" id="IPR032710">
    <property type="entry name" value="NTF2-like_dom_sf"/>
</dbReference>
<keyword evidence="3" id="KW-1185">Reference proteome</keyword>
<evidence type="ECO:0000259" key="1">
    <source>
        <dbReference type="Pfam" id="PF12680"/>
    </source>
</evidence>
<dbReference type="AlphaFoldDB" id="A0A366LQ54"/>
<name>A0A366LQ54_9ACTN</name>
<sequence length="160" mass="18124">MTVPPTPPPTPREVFLKLVHAVCDERWEDALALYAESTHVTHPFHPFEPPPMTSLEELRAHFGIGSATESEPRRTLRRRPAGITVHETSDPEVIVAEFRYEGTVVETGEPFTIPGVFVMRVRDGRIIESRDYLHHLNSARARGRLGGVLDAIREHYLPQE</sequence>
<dbReference type="GO" id="GO:0016853">
    <property type="term" value="F:isomerase activity"/>
    <property type="evidence" value="ECO:0007669"/>
    <property type="project" value="UniProtKB-KW"/>
</dbReference>
<keyword evidence="2" id="KW-0413">Isomerase</keyword>
<comment type="caution">
    <text evidence="2">The sequence shown here is derived from an EMBL/GenBank/DDBJ whole genome shotgun (WGS) entry which is preliminary data.</text>
</comment>
<protein>
    <submittedName>
        <fullName evidence="2">Ketosteroid isomerase</fullName>
    </submittedName>
</protein>
<dbReference type="Proteomes" id="UP000253303">
    <property type="component" value="Unassembled WGS sequence"/>
</dbReference>
<organism evidence="2 3">
    <name type="scientific">Spongiactinospora rosea</name>
    <dbReference type="NCBI Taxonomy" id="2248750"/>
    <lineage>
        <taxon>Bacteria</taxon>
        <taxon>Bacillati</taxon>
        <taxon>Actinomycetota</taxon>
        <taxon>Actinomycetes</taxon>
        <taxon>Streptosporangiales</taxon>
        <taxon>Streptosporangiaceae</taxon>
        <taxon>Spongiactinospora</taxon>
    </lineage>
</organism>
<dbReference type="EMBL" id="QMEY01000023">
    <property type="protein sequence ID" value="RBQ15454.1"/>
    <property type="molecule type" value="Genomic_DNA"/>
</dbReference>